<dbReference type="AlphaFoldDB" id="A0A4R2GPS1"/>
<dbReference type="RefSeq" id="WP_132432063.1">
    <property type="nucleotide sequence ID" value="NZ_SLWK01000001.1"/>
</dbReference>
<organism evidence="1 2">
    <name type="scientific">Natronoflexus pectinivorans</name>
    <dbReference type="NCBI Taxonomy" id="682526"/>
    <lineage>
        <taxon>Bacteria</taxon>
        <taxon>Pseudomonadati</taxon>
        <taxon>Bacteroidota</taxon>
        <taxon>Bacteroidia</taxon>
        <taxon>Marinilabiliales</taxon>
        <taxon>Marinilabiliaceae</taxon>
        <taxon>Natronoflexus</taxon>
    </lineage>
</organism>
<dbReference type="SUPFAM" id="SSF53756">
    <property type="entry name" value="UDP-Glycosyltransferase/glycogen phosphorylase"/>
    <property type="match status" value="1"/>
</dbReference>
<proteinExistence type="predicted"/>
<protein>
    <recommendedName>
        <fullName evidence="3">Glycosyltransferase involved in cell wall biosynthesis</fullName>
    </recommendedName>
</protein>
<dbReference type="EMBL" id="SLWK01000001">
    <property type="protein sequence ID" value="TCO11058.1"/>
    <property type="molecule type" value="Genomic_DNA"/>
</dbReference>
<keyword evidence="2" id="KW-1185">Reference proteome</keyword>
<evidence type="ECO:0000313" key="1">
    <source>
        <dbReference type="EMBL" id="TCO11058.1"/>
    </source>
</evidence>
<evidence type="ECO:0000313" key="2">
    <source>
        <dbReference type="Proteomes" id="UP000295221"/>
    </source>
</evidence>
<dbReference type="OrthoDB" id="1094459at2"/>
<dbReference type="Gene3D" id="3.40.50.2000">
    <property type="entry name" value="Glycogen Phosphorylase B"/>
    <property type="match status" value="1"/>
</dbReference>
<evidence type="ECO:0008006" key="3">
    <source>
        <dbReference type="Google" id="ProtNLM"/>
    </source>
</evidence>
<sequence length="373" mass="42825">MDKRFLHIVSFTVPWPPDYGGAMDVFYKVKALSERGVKVILHCFTYSRKQAAELEKYCHEVCYYKRETGVFRQFSRVPYIVKSRKNEKLISRLREDNHPILLEGTHTTAVLQFPELQNRDIWIRMHNVETDYYRSLCRTEKSFFKRLFFKLETLRLKAWEKGPFKVKGIIPISEGDADFFKKVHENVHLITAFHGETEVKSQTGIGKYVLYHGDLSVAENHCSALFVLRICSEAGVPLIIAGKNPSRALARKVLEVETCQLIRNVDAAEMEQLISNAAAILLPAYQTTGLRLKLLVSLFRGRHCIASPQMVENTHLEPLCEVVSKDAEWIAAIQKSISTAFSQYEVDKRNQLLIPFMDAANADRMIQLIFGTH</sequence>
<reference evidence="1 2" key="1">
    <citation type="submission" date="2019-03" db="EMBL/GenBank/DDBJ databases">
        <title>Genomic Encyclopedia of Type Strains, Phase IV (KMG-IV): sequencing the most valuable type-strain genomes for metagenomic binning, comparative biology and taxonomic classification.</title>
        <authorList>
            <person name="Goeker M."/>
        </authorList>
    </citation>
    <scope>NUCLEOTIDE SEQUENCE [LARGE SCALE GENOMIC DNA]</scope>
    <source>
        <strain evidence="1 2">DSM 24179</strain>
    </source>
</reference>
<name>A0A4R2GPS1_9BACT</name>
<comment type="caution">
    <text evidence="1">The sequence shown here is derived from an EMBL/GenBank/DDBJ whole genome shotgun (WGS) entry which is preliminary data.</text>
</comment>
<dbReference type="Proteomes" id="UP000295221">
    <property type="component" value="Unassembled WGS sequence"/>
</dbReference>
<gene>
    <name evidence="1" type="ORF">EV194_101692</name>
</gene>
<accession>A0A4R2GPS1</accession>